<accession>A0ABU2L977</accession>
<keyword evidence="2" id="KW-0732">Signal</keyword>
<gene>
    <name evidence="3" type="ORF">RM780_14335</name>
</gene>
<feature type="region of interest" description="Disordered" evidence="1">
    <location>
        <begin position="39"/>
        <end position="60"/>
    </location>
</feature>
<dbReference type="RefSeq" id="WP_311631082.1">
    <property type="nucleotide sequence ID" value="NZ_JAVREN010000018.1"/>
</dbReference>
<organism evidence="3 4">
    <name type="scientific">Streptomyces boetiae</name>
    <dbReference type="NCBI Taxonomy" id="3075541"/>
    <lineage>
        <taxon>Bacteria</taxon>
        <taxon>Bacillati</taxon>
        <taxon>Actinomycetota</taxon>
        <taxon>Actinomycetes</taxon>
        <taxon>Kitasatosporales</taxon>
        <taxon>Streptomycetaceae</taxon>
        <taxon>Streptomyces</taxon>
    </lineage>
</organism>
<evidence type="ECO:0000313" key="4">
    <source>
        <dbReference type="Proteomes" id="UP001183388"/>
    </source>
</evidence>
<dbReference type="PROSITE" id="PS51257">
    <property type="entry name" value="PROKAR_LIPOPROTEIN"/>
    <property type="match status" value="1"/>
</dbReference>
<proteinExistence type="predicted"/>
<evidence type="ECO:0000256" key="2">
    <source>
        <dbReference type="SAM" id="SignalP"/>
    </source>
</evidence>
<dbReference type="EMBL" id="JAVREN010000018">
    <property type="protein sequence ID" value="MDT0308132.1"/>
    <property type="molecule type" value="Genomic_DNA"/>
</dbReference>
<dbReference type="Proteomes" id="UP001183388">
    <property type="component" value="Unassembled WGS sequence"/>
</dbReference>
<feature type="compositionally biased region" description="Acidic residues" evidence="1">
    <location>
        <begin position="50"/>
        <end position="60"/>
    </location>
</feature>
<keyword evidence="4" id="KW-1185">Reference proteome</keyword>
<name>A0ABU2L977_9ACTN</name>
<evidence type="ECO:0000313" key="3">
    <source>
        <dbReference type="EMBL" id="MDT0308132.1"/>
    </source>
</evidence>
<sequence>MSARTAGRALARRTAAAALLLAATAAACGIRPTDVPVDAGPGPVRSTCETESDAPLDDSGDAEETEVFLLCGSHVESVERPISLPRPETGEAGPDYRVTVARALLSALQAGPDAEETDAGFTSAVPGALQVAGPGEGDPQPTLRLSQEPKALPAVALVQIICTFANSERLDGNGRTVLLAGPGASGGGTPEPYACTPAMLSDPEFAHAPPGASA</sequence>
<reference evidence="4" key="1">
    <citation type="submission" date="2023-07" db="EMBL/GenBank/DDBJ databases">
        <title>30 novel species of actinomycetes from the DSMZ collection.</title>
        <authorList>
            <person name="Nouioui I."/>
        </authorList>
    </citation>
    <scope>NUCLEOTIDE SEQUENCE [LARGE SCALE GENOMIC DNA]</scope>
    <source>
        <strain evidence="4">DSM 44917</strain>
    </source>
</reference>
<feature type="signal peptide" evidence="2">
    <location>
        <begin position="1"/>
        <end position="27"/>
    </location>
</feature>
<feature type="chain" id="PRO_5045411334" description="Lipoprotein" evidence="2">
    <location>
        <begin position="28"/>
        <end position="214"/>
    </location>
</feature>
<protein>
    <recommendedName>
        <fullName evidence="5">Lipoprotein</fullName>
    </recommendedName>
</protein>
<comment type="caution">
    <text evidence="3">The sequence shown here is derived from an EMBL/GenBank/DDBJ whole genome shotgun (WGS) entry which is preliminary data.</text>
</comment>
<evidence type="ECO:0008006" key="5">
    <source>
        <dbReference type="Google" id="ProtNLM"/>
    </source>
</evidence>
<evidence type="ECO:0000256" key="1">
    <source>
        <dbReference type="SAM" id="MobiDB-lite"/>
    </source>
</evidence>